<name>A0A093VIT5_TALMA</name>
<feature type="compositionally biased region" description="Low complexity" evidence="1">
    <location>
        <begin position="34"/>
        <end position="44"/>
    </location>
</feature>
<dbReference type="InterPro" id="IPR017930">
    <property type="entry name" value="Myb_dom"/>
</dbReference>
<protein>
    <submittedName>
        <fullName evidence="4">Myb-related protein Hv1</fullName>
    </submittedName>
</protein>
<feature type="region of interest" description="Disordered" evidence="1">
    <location>
        <begin position="149"/>
        <end position="185"/>
    </location>
</feature>
<gene>
    <name evidence="4" type="ORF">GQ26_0030410</name>
</gene>
<reference evidence="4" key="1">
    <citation type="journal article" date="2014" name="PLoS Genet.">
        <title>Signature Gene Expression Reveals Novel Clues to the Molecular Mechanisms of Dimorphic Transition in Penicillium marneffei.</title>
        <authorList>
            <person name="Yang E."/>
            <person name="Wang G."/>
            <person name="Cai J."/>
            <person name="Woo P.C."/>
            <person name="Lau S.K."/>
            <person name="Yuen K.-Y."/>
            <person name="Chow W.-N."/>
            <person name="Lin X."/>
        </authorList>
    </citation>
    <scope>NUCLEOTIDE SEQUENCE [LARGE SCALE GENOMIC DNA]</scope>
    <source>
        <strain evidence="4">PM1</strain>
    </source>
</reference>
<sequence length="621" mass="69348">MATISLDNMVMYQYPKPKNPSRLLAIPHGTSSFSSHVTPSVTRPSPSPPCASPVQPTVPVPTVPIPLGEEYRSFIPYIDLTTSQIHSQSGDFHQPTGVASVDSDANKEHDMCNIAIDQDDYQITEKKHCNNYVDERSDTAEFSNAKETSNFGVSAPARPPEVDTSSHCSDEVQHGSTVPESPIWEIPPDVPNEFGVAIEPSGMNFVDQESTSVAVTMPISEACIGNSTITALEDTDSRSIVHQASPTNEITETDFVAPQPQRTDSSQTPAFKRKDRLQLRNCTAVQTTPKAFSVIVPHRNLRSSNTPRTRLRSRRSPSAESTASDDSNDSDYQGSDHTVNQITNDVQKARPAKRRKRDTTTTDSFSRRQEMPLGRAYSTASLPSQSSPEPMAQNMSGLEKIRIGGCLLRKVSLGRIEYCCWFAEDNGTTACSSSVSDCLAIFQKQADKHDQLTNMTDLQVIKIEGFFTREHNPCGDIWCCSFKEKHTAPQSEKSYHQEQPPSCTDSVMEENKALNMHMSAKGDPYSREEDELIVQLKEVEKLPWSRIAERFPGRTKSTLQVRYCTALKDKRQKSHLKWRKRRIDLPKIAAEKPQQRVESPSSGGRYSLRQSRHLPDRYIAK</sequence>
<dbReference type="EMBL" id="JPOX01000003">
    <property type="protein sequence ID" value="KFX52075.1"/>
    <property type="molecule type" value="Genomic_DNA"/>
</dbReference>
<feature type="domain" description="HTH myb-type" evidence="3">
    <location>
        <begin position="517"/>
        <end position="571"/>
    </location>
</feature>
<dbReference type="SUPFAM" id="SSF46689">
    <property type="entry name" value="Homeodomain-like"/>
    <property type="match status" value="1"/>
</dbReference>
<proteinExistence type="predicted"/>
<evidence type="ECO:0000256" key="1">
    <source>
        <dbReference type="SAM" id="MobiDB-lite"/>
    </source>
</evidence>
<evidence type="ECO:0000313" key="4">
    <source>
        <dbReference type="EMBL" id="KFX52075.1"/>
    </source>
</evidence>
<dbReference type="Gene3D" id="1.10.10.60">
    <property type="entry name" value="Homeodomain-like"/>
    <property type="match status" value="1"/>
</dbReference>
<evidence type="ECO:0000259" key="3">
    <source>
        <dbReference type="PROSITE" id="PS51294"/>
    </source>
</evidence>
<evidence type="ECO:0000259" key="2">
    <source>
        <dbReference type="PROSITE" id="PS50090"/>
    </source>
</evidence>
<feature type="domain" description="Myb-like" evidence="2">
    <location>
        <begin position="517"/>
        <end position="567"/>
    </location>
</feature>
<dbReference type="InterPro" id="IPR001005">
    <property type="entry name" value="SANT/Myb"/>
</dbReference>
<dbReference type="PROSITE" id="PS51294">
    <property type="entry name" value="HTH_MYB"/>
    <property type="match status" value="1"/>
</dbReference>
<feature type="region of interest" description="Disordered" evidence="1">
    <location>
        <begin position="34"/>
        <end position="55"/>
    </location>
</feature>
<dbReference type="SMART" id="SM00717">
    <property type="entry name" value="SANT"/>
    <property type="match status" value="1"/>
</dbReference>
<feature type="region of interest" description="Disordered" evidence="1">
    <location>
        <begin position="245"/>
        <end position="275"/>
    </location>
</feature>
<feature type="region of interest" description="Disordered" evidence="1">
    <location>
        <begin position="584"/>
        <end position="621"/>
    </location>
</feature>
<feature type="region of interest" description="Disordered" evidence="1">
    <location>
        <begin position="296"/>
        <end position="393"/>
    </location>
</feature>
<dbReference type="PROSITE" id="PS50090">
    <property type="entry name" value="MYB_LIKE"/>
    <property type="match status" value="1"/>
</dbReference>
<dbReference type="AlphaFoldDB" id="A0A093VIT5"/>
<dbReference type="CDD" id="cd00167">
    <property type="entry name" value="SANT"/>
    <property type="match status" value="1"/>
</dbReference>
<feature type="compositionally biased region" description="Polar residues" evidence="1">
    <location>
        <begin position="378"/>
        <end position="393"/>
    </location>
</feature>
<accession>A0A093VIT5</accession>
<dbReference type="InterPro" id="IPR009057">
    <property type="entry name" value="Homeodomain-like_sf"/>
</dbReference>
<feature type="compositionally biased region" description="Basic and acidic residues" evidence="1">
    <location>
        <begin position="584"/>
        <end position="595"/>
    </location>
</feature>
<feature type="compositionally biased region" description="Polar residues" evidence="1">
    <location>
        <begin position="260"/>
        <end position="269"/>
    </location>
</feature>
<feature type="compositionally biased region" description="Polar residues" evidence="1">
    <location>
        <begin position="319"/>
        <end position="346"/>
    </location>
</feature>
<feature type="compositionally biased region" description="Pro residues" evidence="1">
    <location>
        <begin position="45"/>
        <end position="55"/>
    </location>
</feature>
<organism evidence="4">
    <name type="scientific">Talaromyces marneffei PM1</name>
    <dbReference type="NCBI Taxonomy" id="1077442"/>
    <lineage>
        <taxon>Eukaryota</taxon>
        <taxon>Fungi</taxon>
        <taxon>Dikarya</taxon>
        <taxon>Ascomycota</taxon>
        <taxon>Pezizomycotina</taxon>
        <taxon>Eurotiomycetes</taxon>
        <taxon>Eurotiomycetidae</taxon>
        <taxon>Eurotiales</taxon>
        <taxon>Trichocomaceae</taxon>
        <taxon>Talaromyces</taxon>
        <taxon>Talaromyces sect. Talaromyces</taxon>
    </lineage>
</organism>
<comment type="caution">
    <text evidence="4">The sequence shown here is derived from an EMBL/GenBank/DDBJ whole genome shotgun (WGS) entry which is preliminary data.</text>
</comment>
<dbReference type="Pfam" id="PF13921">
    <property type="entry name" value="Myb_DNA-bind_6"/>
    <property type="match status" value="1"/>
</dbReference>